<feature type="region of interest" description="Disordered" evidence="3">
    <location>
        <begin position="23"/>
        <end position="45"/>
    </location>
</feature>
<feature type="chain" id="PRO_5001592615" evidence="4">
    <location>
        <begin position="20"/>
        <end position="219"/>
    </location>
</feature>
<evidence type="ECO:0000256" key="1">
    <source>
        <dbReference type="ARBA" id="ARBA00023054"/>
    </source>
</evidence>
<evidence type="ECO:0000256" key="3">
    <source>
        <dbReference type="SAM" id="MobiDB-lite"/>
    </source>
</evidence>
<dbReference type="PaxDb" id="8022-A0A060Z1Y1"/>
<evidence type="ECO:0000256" key="2">
    <source>
        <dbReference type="SAM" id="Coils"/>
    </source>
</evidence>
<name>A0A060Z1Y1_ONCMY</name>
<accession>A0A060Z1Y1</accession>
<dbReference type="Proteomes" id="UP000193380">
    <property type="component" value="Unassembled WGS sequence"/>
</dbReference>
<dbReference type="GO" id="GO:0071222">
    <property type="term" value="P:cellular response to lipopolysaccharide"/>
    <property type="evidence" value="ECO:0007669"/>
    <property type="project" value="TreeGrafter"/>
</dbReference>
<evidence type="ECO:0000313" key="5">
    <source>
        <dbReference type="EMBL" id="CDQ95280.1"/>
    </source>
</evidence>
<gene>
    <name evidence="5" type="ORF">GSONMT00016692001</name>
</gene>
<reference evidence="5" key="2">
    <citation type="submission" date="2014-03" db="EMBL/GenBank/DDBJ databases">
        <authorList>
            <person name="Genoscope - CEA"/>
        </authorList>
    </citation>
    <scope>NUCLEOTIDE SEQUENCE</scope>
</reference>
<dbReference type="PANTHER" id="PTHR31882:SF9">
    <property type="entry name" value="SI:CH211-153B23.7"/>
    <property type="match status" value="1"/>
</dbReference>
<dbReference type="STRING" id="8022.A0A060Z1Y1"/>
<sequence>WSFSTFVRFICWLRSVMDGGSLSASSSSSSEQEADSSPYSVSALLQNPEGNGAIEESRAKVVEEEIVPAGERLLSGEDQGSLITDSMSVTSADQEKLLLLNRNTELRRVNKELMKLNEDWDHVYRSTTLSLQQRVETLEQESNTVKQLNNTLLLKVDHEQNKREYYEHTLMQELKKNQQLHEYVRLLENRLHHTDTTRDWTKSTQVSPMTIIIITSRSF</sequence>
<organism evidence="5 6">
    <name type="scientific">Oncorhynchus mykiss</name>
    <name type="common">Rainbow trout</name>
    <name type="synonym">Salmo gairdneri</name>
    <dbReference type="NCBI Taxonomy" id="8022"/>
    <lineage>
        <taxon>Eukaryota</taxon>
        <taxon>Metazoa</taxon>
        <taxon>Chordata</taxon>
        <taxon>Craniata</taxon>
        <taxon>Vertebrata</taxon>
        <taxon>Euteleostomi</taxon>
        <taxon>Actinopterygii</taxon>
        <taxon>Neopterygii</taxon>
        <taxon>Teleostei</taxon>
        <taxon>Protacanthopterygii</taxon>
        <taxon>Salmoniformes</taxon>
        <taxon>Salmonidae</taxon>
        <taxon>Salmoninae</taxon>
        <taxon>Oncorhynchus</taxon>
    </lineage>
</organism>
<feature type="non-terminal residue" evidence="5">
    <location>
        <position position="1"/>
    </location>
</feature>
<dbReference type="PANTHER" id="PTHR31882">
    <property type="entry name" value="TNFAIP3-INTERACTING PROTEIN COILED COIL FAMILY MEMBER"/>
    <property type="match status" value="1"/>
</dbReference>
<reference evidence="5" key="1">
    <citation type="journal article" date="2014" name="Nat. Commun.">
        <title>The rainbow trout genome provides novel insights into evolution after whole-genome duplication in vertebrates.</title>
        <authorList>
            <person name="Berthelot C."/>
            <person name="Brunet F."/>
            <person name="Chalopin D."/>
            <person name="Juanchich A."/>
            <person name="Bernard M."/>
            <person name="Noel B."/>
            <person name="Bento P."/>
            <person name="Da Silva C."/>
            <person name="Labadie K."/>
            <person name="Alberti A."/>
            <person name="Aury J.M."/>
            <person name="Louis A."/>
            <person name="Dehais P."/>
            <person name="Bardou P."/>
            <person name="Montfort J."/>
            <person name="Klopp C."/>
            <person name="Cabau C."/>
            <person name="Gaspin C."/>
            <person name="Thorgaard G.H."/>
            <person name="Boussaha M."/>
            <person name="Quillet E."/>
            <person name="Guyomard R."/>
            <person name="Galiana D."/>
            <person name="Bobe J."/>
            <person name="Volff J.N."/>
            <person name="Genet C."/>
            <person name="Wincker P."/>
            <person name="Jaillon O."/>
            <person name="Roest Crollius H."/>
            <person name="Guiguen Y."/>
        </authorList>
    </citation>
    <scope>NUCLEOTIDE SEQUENCE [LARGE SCALE GENOMIC DNA]</scope>
</reference>
<feature type="compositionally biased region" description="Low complexity" evidence="3">
    <location>
        <begin position="23"/>
        <end position="40"/>
    </location>
</feature>
<keyword evidence="1 2" id="KW-0175">Coiled coil</keyword>
<proteinExistence type="predicted"/>
<dbReference type="AlphaFoldDB" id="A0A060Z1Y1"/>
<dbReference type="GO" id="GO:0043122">
    <property type="term" value="P:regulation of canonical NF-kappaB signal transduction"/>
    <property type="evidence" value="ECO:0007669"/>
    <property type="project" value="UniProtKB-ARBA"/>
</dbReference>
<feature type="coiled-coil region" evidence="2">
    <location>
        <begin position="99"/>
        <end position="151"/>
    </location>
</feature>
<feature type="signal peptide" evidence="4">
    <location>
        <begin position="1"/>
        <end position="19"/>
    </location>
</feature>
<keyword evidence="4" id="KW-0732">Signal</keyword>
<dbReference type="EMBL" id="FR920506">
    <property type="protein sequence ID" value="CDQ95280.1"/>
    <property type="molecule type" value="Genomic_DNA"/>
</dbReference>
<dbReference type="GO" id="GO:0005737">
    <property type="term" value="C:cytoplasm"/>
    <property type="evidence" value="ECO:0007669"/>
    <property type="project" value="UniProtKB-ARBA"/>
</dbReference>
<evidence type="ECO:0000256" key="4">
    <source>
        <dbReference type="SAM" id="SignalP"/>
    </source>
</evidence>
<evidence type="ECO:0000313" key="6">
    <source>
        <dbReference type="Proteomes" id="UP000193380"/>
    </source>
</evidence>
<protein>
    <submittedName>
        <fullName evidence="5">Uncharacterized protein</fullName>
    </submittedName>
</protein>
<dbReference type="GO" id="GO:0006357">
    <property type="term" value="P:regulation of transcription by RNA polymerase II"/>
    <property type="evidence" value="ECO:0007669"/>
    <property type="project" value="TreeGrafter"/>
</dbReference>